<dbReference type="EC" id="5.1.1.7" evidence="3 8"/>
<feature type="active site" description="Proton donor" evidence="8">
    <location>
        <position position="77"/>
    </location>
</feature>
<dbReference type="InterPro" id="IPR018510">
    <property type="entry name" value="DAP_epimerase_AS"/>
</dbReference>
<evidence type="ECO:0000256" key="4">
    <source>
        <dbReference type="ARBA" id="ARBA00022605"/>
    </source>
</evidence>
<name>A0ABS2Q2K7_9BACL</name>
<feature type="active site" description="Proton acceptor" evidence="8">
    <location>
        <position position="228"/>
    </location>
</feature>
<feature type="active site" evidence="9">
    <location>
        <position position="77"/>
    </location>
</feature>
<evidence type="ECO:0000313" key="11">
    <source>
        <dbReference type="Proteomes" id="UP000808914"/>
    </source>
</evidence>
<dbReference type="PANTHER" id="PTHR31689">
    <property type="entry name" value="DIAMINOPIMELATE EPIMERASE, CHLOROPLASTIC"/>
    <property type="match status" value="1"/>
</dbReference>
<evidence type="ECO:0000256" key="3">
    <source>
        <dbReference type="ARBA" id="ARBA00013080"/>
    </source>
</evidence>
<dbReference type="Proteomes" id="UP000808914">
    <property type="component" value="Unassembled WGS sequence"/>
</dbReference>
<comment type="subcellular location">
    <subcellularLocation>
        <location evidence="8">Cytoplasm</location>
    </subcellularLocation>
</comment>
<comment type="similarity">
    <text evidence="2 8">Belongs to the diaminopimelate epimerase family.</text>
</comment>
<dbReference type="NCBIfam" id="TIGR00652">
    <property type="entry name" value="DapF"/>
    <property type="match status" value="1"/>
</dbReference>
<feature type="binding site" evidence="8">
    <location>
        <position position="68"/>
    </location>
    <ligand>
        <name>substrate</name>
    </ligand>
</feature>
<keyword evidence="6 8" id="KW-0413">Isomerase</keyword>
<accession>A0ABS2Q2K7</accession>
<comment type="caution">
    <text evidence="8">Lacks conserved residue(s) required for the propagation of feature annotation.</text>
</comment>
<dbReference type="PROSITE" id="PS01326">
    <property type="entry name" value="DAP_EPIMERASE"/>
    <property type="match status" value="1"/>
</dbReference>
<gene>
    <name evidence="8" type="primary">dapF</name>
    <name evidence="10" type="ORF">JOD45_002305</name>
</gene>
<keyword evidence="8" id="KW-0963">Cytoplasm</keyword>
<evidence type="ECO:0000256" key="7">
    <source>
        <dbReference type="ARBA" id="ARBA00051712"/>
    </source>
</evidence>
<sequence>MSIEIPFTKMHGLGNCYVYIDLVSQLIDIPSYSDLAVKAADAHTGIGSDGLILIVPSNRADIMMRIFNKDGSEGKNCGNGLRCVAKYAYEHGLVNRKSFKIETLSGVVDAEVHLKDGQVDLVTIDMGKPVLDRKRIPMKGGDQEKVIDEPISFNDQTFNITAVSMGNPHGLFFVEKIDEAPIHELGPFLADHHPAFPEGLNVGFIEKIANDAIEYRVWERGSGMTQACGTGACAAVAASVLTGRLSMDETNTVHLAGGDLYIKWLSDSQHVLMTGGATTICKGIFYL</sequence>
<dbReference type="Pfam" id="PF01678">
    <property type="entry name" value="DAP_epimerase"/>
    <property type="match status" value="2"/>
</dbReference>
<dbReference type="EMBL" id="JAFBER010000015">
    <property type="protein sequence ID" value="MBM7646080.1"/>
    <property type="molecule type" value="Genomic_DNA"/>
</dbReference>
<feature type="binding site" evidence="8">
    <location>
        <position position="15"/>
    </location>
    <ligand>
        <name>substrate</name>
    </ligand>
</feature>
<comment type="catalytic activity">
    <reaction evidence="7 8">
        <text>(2S,6S)-2,6-diaminopimelate = meso-2,6-diaminopimelate</text>
        <dbReference type="Rhea" id="RHEA:15393"/>
        <dbReference type="ChEBI" id="CHEBI:57609"/>
        <dbReference type="ChEBI" id="CHEBI:57791"/>
        <dbReference type="EC" id="5.1.1.7"/>
    </reaction>
</comment>
<evidence type="ECO:0000313" key="10">
    <source>
        <dbReference type="EMBL" id="MBM7646080.1"/>
    </source>
</evidence>
<feature type="binding site" evidence="8">
    <location>
        <position position="201"/>
    </location>
    <ligand>
        <name>substrate</name>
    </ligand>
</feature>
<evidence type="ECO:0000256" key="9">
    <source>
        <dbReference type="PROSITE-ProRule" id="PRU10125"/>
    </source>
</evidence>
<proteinExistence type="inferred from homology"/>
<evidence type="ECO:0000256" key="8">
    <source>
        <dbReference type="HAMAP-Rule" id="MF_00197"/>
    </source>
</evidence>
<feature type="binding site" evidence="8">
    <location>
        <begin position="78"/>
        <end position="79"/>
    </location>
    <ligand>
        <name>substrate</name>
    </ligand>
</feature>
<keyword evidence="11" id="KW-1185">Reference proteome</keyword>
<evidence type="ECO:0000256" key="6">
    <source>
        <dbReference type="ARBA" id="ARBA00023235"/>
    </source>
</evidence>
<protein>
    <recommendedName>
        <fullName evidence="3 8">Diaminopimelate epimerase</fullName>
        <shortName evidence="8">DAP epimerase</shortName>
        <ecNumber evidence="3 8">5.1.1.7</ecNumber>
    </recommendedName>
    <alternativeName>
        <fullName evidence="8">PLP-independent amino acid racemase</fullName>
    </alternativeName>
</protein>
<comment type="caution">
    <text evidence="10">The sequence shown here is derived from an EMBL/GenBank/DDBJ whole genome shotgun (WGS) entry which is preliminary data.</text>
</comment>
<reference evidence="10 11" key="1">
    <citation type="submission" date="2021-01" db="EMBL/GenBank/DDBJ databases">
        <title>Genomic Encyclopedia of Type Strains, Phase IV (KMG-IV): sequencing the most valuable type-strain genomes for metagenomic binning, comparative biology and taxonomic classification.</title>
        <authorList>
            <person name="Goeker M."/>
        </authorList>
    </citation>
    <scope>NUCLEOTIDE SEQUENCE [LARGE SCALE GENOMIC DNA]</scope>
    <source>
        <strain evidence="10 11">DSM 28236</strain>
    </source>
</reference>
<dbReference type="Gene3D" id="3.10.310.10">
    <property type="entry name" value="Diaminopimelate Epimerase, Chain A, domain 1"/>
    <property type="match status" value="2"/>
</dbReference>
<organism evidence="10 11">
    <name type="scientific">Scopulibacillus daqui</name>
    <dbReference type="NCBI Taxonomy" id="1469162"/>
    <lineage>
        <taxon>Bacteria</taxon>
        <taxon>Bacillati</taxon>
        <taxon>Bacillota</taxon>
        <taxon>Bacilli</taxon>
        <taxon>Bacillales</taxon>
        <taxon>Sporolactobacillaceae</taxon>
        <taxon>Scopulibacillus</taxon>
    </lineage>
</organism>
<evidence type="ECO:0000256" key="5">
    <source>
        <dbReference type="ARBA" id="ARBA00023154"/>
    </source>
</evidence>
<keyword evidence="5 8" id="KW-0457">Lysine biosynthesis</keyword>
<feature type="site" description="Could be important to modulate the pK values of the two catalytic cysteine residues" evidence="8">
    <location>
        <position position="219"/>
    </location>
</feature>
<evidence type="ECO:0000256" key="2">
    <source>
        <dbReference type="ARBA" id="ARBA00010219"/>
    </source>
</evidence>
<keyword evidence="4 8" id="KW-0028">Amino-acid biosynthesis</keyword>
<comment type="function">
    <text evidence="8">Catalyzes the stereoinversion of LL-2,6-diaminopimelate (L,L-DAP) to meso-diaminopimelate (meso-DAP), a precursor of L-lysine and an essential component of the bacterial peptidoglycan.</text>
</comment>
<dbReference type="InterPro" id="IPR001653">
    <property type="entry name" value="DAP_epimerase_DapF"/>
</dbReference>
<feature type="binding site" evidence="8">
    <location>
        <position position="167"/>
    </location>
    <ligand>
        <name>substrate</name>
    </ligand>
</feature>
<dbReference type="PANTHER" id="PTHR31689:SF0">
    <property type="entry name" value="DIAMINOPIMELATE EPIMERASE"/>
    <property type="match status" value="1"/>
</dbReference>
<feature type="binding site" evidence="8">
    <location>
        <begin position="219"/>
        <end position="220"/>
    </location>
    <ligand>
        <name>substrate</name>
    </ligand>
</feature>
<dbReference type="RefSeq" id="WP_205003979.1">
    <property type="nucleotide sequence ID" value="NZ_JAFBER010000015.1"/>
</dbReference>
<dbReference type="GO" id="GO:0008837">
    <property type="term" value="F:diaminopimelate epimerase activity"/>
    <property type="evidence" value="ECO:0007669"/>
    <property type="project" value="UniProtKB-EC"/>
</dbReference>
<evidence type="ECO:0000256" key="1">
    <source>
        <dbReference type="ARBA" id="ARBA00005196"/>
    </source>
</evidence>
<dbReference type="SUPFAM" id="SSF54506">
    <property type="entry name" value="Diaminopimelate epimerase-like"/>
    <property type="match status" value="1"/>
</dbReference>
<comment type="pathway">
    <text evidence="1 8">Amino-acid biosynthesis; L-lysine biosynthesis via DAP pathway; DL-2,6-diaminopimelate from LL-2,6-diaminopimelate: step 1/1.</text>
</comment>
<comment type="subunit">
    <text evidence="8">Homodimer.</text>
</comment>
<feature type="site" description="Could be important to modulate the pK values of the two catalytic cysteine residues" evidence="8">
    <location>
        <position position="169"/>
    </location>
</feature>
<feature type="binding site" evidence="8">
    <location>
        <begin position="229"/>
        <end position="230"/>
    </location>
    <ligand>
        <name>substrate</name>
    </ligand>
</feature>
<dbReference type="HAMAP" id="MF_00197">
    <property type="entry name" value="DAP_epimerase"/>
    <property type="match status" value="1"/>
</dbReference>